<feature type="non-terminal residue" evidence="1">
    <location>
        <position position="152"/>
    </location>
</feature>
<proteinExistence type="predicted"/>
<gene>
    <name evidence="1" type="ORF">METZ01_LOCUS121247</name>
</gene>
<accession>A0A381XVZ7</accession>
<dbReference type="AlphaFoldDB" id="A0A381XVZ7"/>
<organism evidence="1">
    <name type="scientific">marine metagenome</name>
    <dbReference type="NCBI Taxonomy" id="408172"/>
    <lineage>
        <taxon>unclassified sequences</taxon>
        <taxon>metagenomes</taxon>
        <taxon>ecological metagenomes</taxon>
    </lineage>
</organism>
<evidence type="ECO:0000313" key="1">
    <source>
        <dbReference type="EMBL" id="SVA68393.1"/>
    </source>
</evidence>
<evidence type="ECO:0008006" key="2">
    <source>
        <dbReference type="Google" id="ProtNLM"/>
    </source>
</evidence>
<protein>
    <recommendedName>
        <fullName evidence="2">DUF4440 domain-containing protein</fullName>
    </recommendedName>
</protein>
<dbReference type="EMBL" id="UINC01016425">
    <property type="protein sequence ID" value="SVA68393.1"/>
    <property type="molecule type" value="Genomic_DNA"/>
</dbReference>
<reference evidence="1" key="1">
    <citation type="submission" date="2018-05" db="EMBL/GenBank/DDBJ databases">
        <authorList>
            <person name="Lanie J.A."/>
            <person name="Ng W.-L."/>
            <person name="Kazmierczak K.M."/>
            <person name="Andrzejewski T.M."/>
            <person name="Davidsen T.M."/>
            <person name="Wayne K.J."/>
            <person name="Tettelin H."/>
            <person name="Glass J.I."/>
            <person name="Rusch D."/>
            <person name="Podicherti R."/>
            <person name="Tsui H.-C.T."/>
            <person name="Winkler M.E."/>
        </authorList>
    </citation>
    <scope>NUCLEOTIDE SEQUENCE</scope>
</reference>
<sequence>MEKICVLAISQYAGFEIITKKKYKMKNTIILIAICLSAVITTKAETEVEKEVKQLILDNNAYALKNLEFKAKMISKEGALEFWSSGGLLQSAQQNDKVRKFETFNTHPKHIKIIEINATTAVAMYYVEGNVQHKGSENNANYLTRVMQVYVK</sequence>
<name>A0A381XVZ7_9ZZZZ</name>